<evidence type="ECO:0000256" key="1">
    <source>
        <dbReference type="ARBA" id="ARBA00005184"/>
    </source>
</evidence>
<dbReference type="GO" id="GO:0042545">
    <property type="term" value="P:cell wall modification"/>
    <property type="evidence" value="ECO:0007669"/>
    <property type="project" value="UniProtKB-UniRule"/>
</dbReference>
<dbReference type="InterPro" id="IPR012334">
    <property type="entry name" value="Pectin_lyas_fold"/>
</dbReference>
<dbReference type="EC" id="3.1.1.11" evidence="5"/>
<organism evidence="7 8">
    <name type="scientific">Coptis chinensis</name>
    <dbReference type="NCBI Taxonomy" id="261450"/>
    <lineage>
        <taxon>Eukaryota</taxon>
        <taxon>Viridiplantae</taxon>
        <taxon>Streptophyta</taxon>
        <taxon>Embryophyta</taxon>
        <taxon>Tracheophyta</taxon>
        <taxon>Spermatophyta</taxon>
        <taxon>Magnoliopsida</taxon>
        <taxon>Ranunculales</taxon>
        <taxon>Ranunculaceae</taxon>
        <taxon>Coptidoideae</taxon>
        <taxon>Coptis</taxon>
    </lineage>
</organism>
<dbReference type="Proteomes" id="UP000631114">
    <property type="component" value="Unassembled WGS sequence"/>
</dbReference>
<name>A0A835IK38_9MAGN</name>
<dbReference type="PROSITE" id="PS00503">
    <property type="entry name" value="PECTINESTERASE_2"/>
    <property type="match status" value="1"/>
</dbReference>
<feature type="domain" description="Pectinesterase catalytic" evidence="6">
    <location>
        <begin position="39"/>
        <end position="194"/>
    </location>
</feature>
<dbReference type="InterPro" id="IPR000070">
    <property type="entry name" value="Pectinesterase_cat"/>
</dbReference>
<keyword evidence="2 5" id="KW-0378">Hydrolase</keyword>
<dbReference type="Pfam" id="PF01095">
    <property type="entry name" value="Pectinesterase"/>
    <property type="match status" value="1"/>
</dbReference>
<comment type="caution">
    <text evidence="7">The sequence shown here is derived from an EMBL/GenBank/DDBJ whole genome shotgun (WGS) entry which is preliminary data.</text>
</comment>
<feature type="active site" evidence="4">
    <location>
        <position position="47"/>
    </location>
</feature>
<sequence length="209" mass="23526">MNSATLWRCDRFIPQGITIRNTAGPISQVVALRSSSDIKCGIYGTLDFIFGDATAVFQSCTIYVRNGDLRHGHVITAQGKGKNRDGVISVLDSRVTAAPAFRPYMDKYPVYLGRTWGNFSNTVFIRTFLGSFIAPEGWLKWSKKLYLDGTVYYGEYMNYGPGAWTDRRVKWGGYHLLSTEYEVSQFTVEKLIGGLSWLTATKVPFYADH</sequence>
<gene>
    <name evidence="7" type="ORF">IFM89_038764</name>
</gene>
<dbReference type="AlphaFoldDB" id="A0A835IK38"/>
<dbReference type="GO" id="GO:0045490">
    <property type="term" value="P:pectin catabolic process"/>
    <property type="evidence" value="ECO:0007669"/>
    <property type="project" value="UniProtKB-UniRule"/>
</dbReference>
<evidence type="ECO:0000256" key="4">
    <source>
        <dbReference type="PROSITE-ProRule" id="PRU10040"/>
    </source>
</evidence>
<dbReference type="Gene3D" id="2.160.20.10">
    <property type="entry name" value="Single-stranded right-handed beta-helix, Pectin lyase-like"/>
    <property type="match status" value="1"/>
</dbReference>
<reference evidence="7 8" key="1">
    <citation type="submission" date="2020-10" db="EMBL/GenBank/DDBJ databases">
        <title>The Coptis chinensis genome and diversification of protoberbering-type alkaloids.</title>
        <authorList>
            <person name="Wang B."/>
            <person name="Shu S."/>
            <person name="Song C."/>
            <person name="Liu Y."/>
        </authorList>
    </citation>
    <scope>NUCLEOTIDE SEQUENCE [LARGE SCALE GENOMIC DNA]</scope>
    <source>
        <strain evidence="7">HL-2020</strain>
        <tissue evidence="7">Leaf</tissue>
    </source>
</reference>
<evidence type="ECO:0000313" key="8">
    <source>
        <dbReference type="Proteomes" id="UP000631114"/>
    </source>
</evidence>
<dbReference type="GO" id="GO:0030599">
    <property type="term" value="F:pectinesterase activity"/>
    <property type="evidence" value="ECO:0007669"/>
    <property type="project" value="UniProtKB-UniRule"/>
</dbReference>
<dbReference type="InterPro" id="IPR011050">
    <property type="entry name" value="Pectin_lyase_fold/virulence"/>
</dbReference>
<keyword evidence="8" id="KW-1185">Reference proteome</keyword>
<evidence type="ECO:0000259" key="6">
    <source>
        <dbReference type="Pfam" id="PF01095"/>
    </source>
</evidence>
<dbReference type="OrthoDB" id="2019149at2759"/>
<comment type="pathway">
    <text evidence="1 5">Glycan metabolism; pectin degradation; 2-dehydro-3-deoxy-D-gluconate from pectin: step 1/5.</text>
</comment>
<protein>
    <recommendedName>
        <fullName evidence="5">Pectinesterase</fullName>
        <ecNumber evidence="5">3.1.1.11</ecNumber>
    </recommendedName>
</protein>
<dbReference type="UniPathway" id="UPA00545">
    <property type="reaction ID" value="UER00823"/>
</dbReference>
<evidence type="ECO:0000313" key="7">
    <source>
        <dbReference type="EMBL" id="KAF9617792.1"/>
    </source>
</evidence>
<proteinExistence type="predicted"/>
<evidence type="ECO:0000256" key="3">
    <source>
        <dbReference type="ARBA" id="ARBA00023085"/>
    </source>
</evidence>
<evidence type="ECO:0000256" key="5">
    <source>
        <dbReference type="RuleBase" id="RU000589"/>
    </source>
</evidence>
<dbReference type="EMBL" id="JADFTS010000003">
    <property type="protein sequence ID" value="KAF9617792.1"/>
    <property type="molecule type" value="Genomic_DNA"/>
</dbReference>
<comment type="catalytic activity">
    <reaction evidence="5">
        <text>[(1-&gt;4)-alpha-D-galacturonosyl methyl ester](n) + n H2O = [(1-&gt;4)-alpha-D-galacturonosyl](n) + n methanol + n H(+)</text>
        <dbReference type="Rhea" id="RHEA:22380"/>
        <dbReference type="Rhea" id="RHEA-COMP:14570"/>
        <dbReference type="Rhea" id="RHEA-COMP:14573"/>
        <dbReference type="ChEBI" id="CHEBI:15377"/>
        <dbReference type="ChEBI" id="CHEBI:15378"/>
        <dbReference type="ChEBI" id="CHEBI:17790"/>
        <dbReference type="ChEBI" id="CHEBI:140522"/>
        <dbReference type="ChEBI" id="CHEBI:140523"/>
        <dbReference type="EC" id="3.1.1.11"/>
    </reaction>
</comment>
<accession>A0A835IK38</accession>
<evidence type="ECO:0000256" key="2">
    <source>
        <dbReference type="ARBA" id="ARBA00022801"/>
    </source>
</evidence>
<dbReference type="SUPFAM" id="SSF51126">
    <property type="entry name" value="Pectin lyase-like"/>
    <property type="match status" value="1"/>
</dbReference>
<dbReference type="InterPro" id="IPR033131">
    <property type="entry name" value="Pectinesterase_Asp_AS"/>
</dbReference>
<keyword evidence="3 5" id="KW-0063">Aspartyl esterase</keyword>
<dbReference type="PANTHER" id="PTHR31707">
    <property type="entry name" value="PECTINESTERASE"/>
    <property type="match status" value="1"/>
</dbReference>